<dbReference type="EMBL" id="KT821554">
    <property type="protein sequence ID" value="ALO20565.1"/>
    <property type="molecule type" value="Genomic_DNA"/>
</dbReference>
<evidence type="ECO:0000256" key="1">
    <source>
        <dbReference type="ARBA" id="ARBA00004370"/>
    </source>
</evidence>
<dbReference type="Pfam" id="PF00507">
    <property type="entry name" value="Oxidored_q4"/>
    <property type="match status" value="1"/>
</dbReference>
<protein>
    <recommendedName>
        <fullName evidence="3 9">NADH-ubiquinone oxidoreductase chain 3</fullName>
        <ecNumber evidence="9">7.1.1.2</ecNumber>
    </recommendedName>
</protein>
<keyword evidence="9" id="KW-0830">Ubiquinone</keyword>
<keyword evidence="9" id="KW-0249">Electron transport</keyword>
<keyword evidence="4 9" id="KW-0813">Transport</keyword>
<keyword evidence="7 9" id="KW-0472">Membrane</keyword>
<reference evidence="11" key="1">
    <citation type="journal article" date="2016" name="Genome Announc.">
        <title>Mitochondrial Genome Sequence of the Galapagos Endemic Land Snail Naesiotus nux.</title>
        <authorList>
            <person name="Hunter S.S."/>
            <person name="Settles M.L."/>
            <person name="New D.D."/>
            <person name="Parent C.E."/>
            <person name="Gerritsen A.T."/>
        </authorList>
    </citation>
    <scope>NUCLEOTIDE SEQUENCE</scope>
</reference>
<keyword evidence="9" id="KW-1278">Translocase</keyword>
<dbReference type="EC" id="7.1.1.2" evidence="9"/>
<comment type="subcellular location">
    <subcellularLocation>
        <location evidence="1">Membrane</location>
    </subcellularLocation>
    <subcellularLocation>
        <location evidence="9">Mitochondrion membrane</location>
        <topology evidence="9">Multi-pass membrane protein</topology>
    </subcellularLocation>
</comment>
<proteinExistence type="inferred from homology"/>
<gene>
    <name evidence="11" type="primary">nad3</name>
</gene>
<evidence type="ECO:0000313" key="11">
    <source>
        <dbReference type="EMBL" id="ALO20565.1"/>
    </source>
</evidence>
<evidence type="ECO:0000256" key="8">
    <source>
        <dbReference type="ARBA" id="ARBA00049551"/>
    </source>
</evidence>
<keyword evidence="9 11" id="KW-0496">Mitochondrion</keyword>
<keyword evidence="5 9" id="KW-0812">Transmembrane</keyword>
<evidence type="ECO:0000256" key="3">
    <source>
        <dbReference type="ARBA" id="ARBA00021007"/>
    </source>
</evidence>
<evidence type="ECO:0000256" key="2">
    <source>
        <dbReference type="ARBA" id="ARBA00008472"/>
    </source>
</evidence>
<evidence type="ECO:0000256" key="4">
    <source>
        <dbReference type="ARBA" id="ARBA00022448"/>
    </source>
</evidence>
<keyword evidence="10" id="KW-0732">Signal</keyword>
<dbReference type="PANTHER" id="PTHR11058:SF9">
    <property type="entry name" value="NADH-UBIQUINONE OXIDOREDUCTASE CHAIN 3"/>
    <property type="match status" value="1"/>
</dbReference>
<dbReference type="GO" id="GO:0030964">
    <property type="term" value="C:NADH dehydrogenase complex"/>
    <property type="evidence" value="ECO:0007669"/>
    <property type="project" value="TreeGrafter"/>
</dbReference>
<feature type="signal peptide" evidence="10">
    <location>
        <begin position="1"/>
        <end position="17"/>
    </location>
</feature>
<dbReference type="InterPro" id="IPR000440">
    <property type="entry name" value="NADH_UbQ/plastoQ_OxRdtase_su3"/>
</dbReference>
<dbReference type="GO" id="GO:0008137">
    <property type="term" value="F:NADH dehydrogenase (ubiquinone) activity"/>
    <property type="evidence" value="ECO:0007669"/>
    <property type="project" value="UniProtKB-UniRule"/>
</dbReference>
<evidence type="ECO:0000256" key="7">
    <source>
        <dbReference type="ARBA" id="ARBA00023136"/>
    </source>
</evidence>
<keyword evidence="9" id="KW-0520">NAD</keyword>
<dbReference type="Gene3D" id="1.20.58.1610">
    <property type="entry name" value="NADH:ubiquinone/plastoquinone oxidoreductase, chain 3"/>
    <property type="match status" value="1"/>
</dbReference>
<accession>A0A0S2IAS9</accession>
<feature type="transmembrane region" description="Helical" evidence="9">
    <location>
        <begin position="76"/>
        <end position="96"/>
    </location>
</feature>
<keyword evidence="6 9" id="KW-1133">Transmembrane helix</keyword>
<evidence type="ECO:0000256" key="10">
    <source>
        <dbReference type="SAM" id="SignalP"/>
    </source>
</evidence>
<sequence>MGLIISVALLMISSLLSWTSPLSVSKMSPFECGFEPLSQMRLPYSTRFIILMLLFLIFDIEVILLLPYVNLSSLSLNLLSTTHIFMFLLILFLGLLHEWHQGSIDWSPN</sequence>
<comment type="catalytic activity">
    <reaction evidence="8 9">
        <text>a ubiquinone + NADH + 5 H(+)(in) = a ubiquinol + NAD(+) + 4 H(+)(out)</text>
        <dbReference type="Rhea" id="RHEA:29091"/>
        <dbReference type="Rhea" id="RHEA-COMP:9565"/>
        <dbReference type="Rhea" id="RHEA-COMP:9566"/>
        <dbReference type="ChEBI" id="CHEBI:15378"/>
        <dbReference type="ChEBI" id="CHEBI:16389"/>
        <dbReference type="ChEBI" id="CHEBI:17976"/>
        <dbReference type="ChEBI" id="CHEBI:57540"/>
        <dbReference type="ChEBI" id="CHEBI:57945"/>
        <dbReference type="EC" id="7.1.1.2"/>
    </reaction>
</comment>
<keyword evidence="9" id="KW-0679">Respiratory chain</keyword>
<evidence type="ECO:0000256" key="6">
    <source>
        <dbReference type="ARBA" id="ARBA00022989"/>
    </source>
</evidence>
<name>A0A0S2IAS9_NAENU</name>
<organism evidence="11">
    <name type="scientific">Naesiotus nux</name>
    <name type="common">Galapagos land snail</name>
    <name type="synonym">Bulimus nux</name>
    <dbReference type="NCBI Taxonomy" id="1755238"/>
    <lineage>
        <taxon>Eukaryota</taxon>
        <taxon>Metazoa</taxon>
        <taxon>Spiralia</taxon>
        <taxon>Lophotrochozoa</taxon>
        <taxon>Mollusca</taxon>
        <taxon>Gastropoda</taxon>
        <taxon>Heterobranchia</taxon>
        <taxon>Euthyneura</taxon>
        <taxon>Panpulmonata</taxon>
        <taxon>Eupulmonata</taxon>
        <taxon>Stylommatophora</taxon>
        <taxon>Helicina</taxon>
        <taxon>Orthalicoidea</taxon>
        <taxon>Orthalicidae</taxon>
        <taxon>Naesiotus</taxon>
    </lineage>
</organism>
<dbReference type="GO" id="GO:0031966">
    <property type="term" value="C:mitochondrial membrane"/>
    <property type="evidence" value="ECO:0007669"/>
    <property type="project" value="UniProtKB-SubCell"/>
</dbReference>
<evidence type="ECO:0000256" key="9">
    <source>
        <dbReference type="RuleBase" id="RU003640"/>
    </source>
</evidence>
<geneLocation type="mitochondrion" evidence="11"/>
<feature type="chain" id="PRO_5006599612" description="NADH-ubiquinone oxidoreductase chain 3" evidence="10">
    <location>
        <begin position="18"/>
        <end position="109"/>
    </location>
</feature>
<dbReference type="PANTHER" id="PTHR11058">
    <property type="entry name" value="NADH-UBIQUINONE OXIDOREDUCTASE CHAIN 3"/>
    <property type="match status" value="1"/>
</dbReference>
<feature type="transmembrane region" description="Helical" evidence="9">
    <location>
        <begin position="49"/>
        <end position="69"/>
    </location>
</feature>
<dbReference type="AlphaFoldDB" id="A0A0S2IAS9"/>
<comment type="function">
    <text evidence="9">Core subunit of the mitochondrial membrane respiratory chain NADH dehydrogenase (Complex I) which catalyzes electron transfer from NADH through the respiratory chain, using ubiquinone as an electron acceptor. Essential for the catalytic activity of complex I.</text>
</comment>
<comment type="similarity">
    <text evidence="2 9">Belongs to the complex I subunit 3 family.</text>
</comment>
<evidence type="ECO:0000256" key="5">
    <source>
        <dbReference type="ARBA" id="ARBA00022692"/>
    </source>
</evidence>
<dbReference type="InterPro" id="IPR038430">
    <property type="entry name" value="NDAH_ubi_oxred_su3_sf"/>
</dbReference>